<accession>A0A0D6LAQ3</accession>
<proteinExistence type="predicted"/>
<gene>
    <name evidence="1" type="ORF">ANCCEY_11982</name>
</gene>
<name>A0A0D6LAQ3_9BILA</name>
<evidence type="ECO:0000313" key="1">
    <source>
        <dbReference type="EMBL" id="EPB68929.1"/>
    </source>
</evidence>
<organism evidence="1 2">
    <name type="scientific">Ancylostoma ceylanicum</name>
    <dbReference type="NCBI Taxonomy" id="53326"/>
    <lineage>
        <taxon>Eukaryota</taxon>
        <taxon>Metazoa</taxon>
        <taxon>Ecdysozoa</taxon>
        <taxon>Nematoda</taxon>
        <taxon>Chromadorea</taxon>
        <taxon>Rhabditida</taxon>
        <taxon>Rhabditina</taxon>
        <taxon>Rhabditomorpha</taxon>
        <taxon>Strongyloidea</taxon>
        <taxon>Ancylostomatidae</taxon>
        <taxon>Ancylostomatinae</taxon>
        <taxon>Ancylostoma</taxon>
    </lineage>
</organism>
<reference evidence="1 2" key="1">
    <citation type="submission" date="2013-05" db="EMBL/GenBank/DDBJ databases">
        <title>Draft genome of the parasitic nematode Anyclostoma ceylanicum.</title>
        <authorList>
            <person name="Mitreva M."/>
        </authorList>
    </citation>
    <scope>NUCLEOTIDE SEQUENCE [LARGE SCALE GENOMIC DNA]</scope>
</reference>
<dbReference type="Proteomes" id="UP000054495">
    <property type="component" value="Unassembled WGS sequence"/>
</dbReference>
<sequence length="158" mass="17868">MRWLHDAVLGLMAKGASTGFASTRNLSLTNPSAHSVARKNTTSFLYGMAVSYDKYELPVLKTPRDELVVIGDNVQAIADIWLHPSPICDPKKDDRTVEIKIEKSLPTFIVATKKKRIKEYDENPKTRRYAANIIPIRENGNFMLCTILLGKWFGKQFV</sequence>
<keyword evidence="2" id="KW-1185">Reference proteome</keyword>
<evidence type="ECO:0000313" key="2">
    <source>
        <dbReference type="Proteomes" id="UP000054495"/>
    </source>
</evidence>
<dbReference type="AlphaFoldDB" id="A0A0D6LAQ3"/>
<protein>
    <submittedName>
        <fullName evidence="1">Uncharacterized protein</fullName>
    </submittedName>
</protein>
<dbReference type="EMBL" id="KE125361">
    <property type="protein sequence ID" value="EPB68929.1"/>
    <property type="molecule type" value="Genomic_DNA"/>
</dbReference>